<comment type="caution">
    <text evidence="4">The sequence shown here is derived from an EMBL/GenBank/DDBJ whole genome shotgun (WGS) entry which is preliminary data.</text>
</comment>
<proteinExistence type="predicted"/>
<evidence type="ECO:0000256" key="2">
    <source>
        <dbReference type="PIRSR" id="PIRSR617939-1"/>
    </source>
</evidence>
<dbReference type="Proteomes" id="UP000050465">
    <property type="component" value="Unassembled WGS sequence"/>
</dbReference>
<protein>
    <submittedName>
        <fullName evidence="4">Uncharacterized protein involved in cation transport</fullName>
    </submittedName>
</protein>
<accession>A0A0P7YSA6</accession>
<dbReference type="Gene3D" id="3.10.490.10">
    <property type="entry name" value="Gamma-glutamyl cyclotransferase-like"/>
    <property type="match status" value="1"/>
</dbReference>
<dbReference type="AlphaFoldDB" id="A0A0P7YSA6"/>
<organism evidence="4 5">
    <name type="scientific">Phormidesmis priestleyi Ana</name>
    <dbReference type="NCBI Taxonomy" id="1666911"/>
    <lineage>
        <taxon>Bacteria</taxon>
        <taxon>Bacillati</taxon>
        <taxon>Cyanobacteriota</taxon>
        <taxon>Cyanophyceae</taxon>
        <taxon>Leptolyngbyales</taxon>
        <taxon>Leptolyngbyaceae</taxon>
        <taxon>Phormidesmis</taxon>
    </lineage>
</organism>
<evidence type="ECO:0000313" key="5">
    <source>
        <dbReference type="Proteomes" id="UP000050465"/>
    </source>
</evidence>
<gene>
    <name evidence="4" type="ORF">HLUCCA11_18345</name>
</gene>
<dbReference type="CDD" id="cd06661">
    <property type="entry name" value="GGCT_like"/>
    <property type="match status" value="1"/>
</dbReference>
<feature type="binding site" evidence="3">
    <location>
        <position position="131"/>
    </location>
    <ligand>
        <name>substrate</name>
    </ligand>
</feature>
<dbReference type="InterPro" id="IPR036568">
    <property type="entry name" value="GGCT-like_sf"/>
</dbReference>
<feature type="active site" description="Proton acceptor" evidence="2">
    <location>
        <position position="88"/>
    </location>
</feature>
<dbReference type="Pfam" id="PF13772">
    <property type="entry name" value="AIG2_2"/>
    <property type="match status" value="1"/>
</dbReference>
<dbReference type="PANTHER" id="PTHR12935:SF0">
    <property type="entry name" value="GAMMA-GLUTAMYLCYCLOTRANSFERASE"/>
    <property type="match status" value="1"/>
</dbReference>
<dbReference type="InterPro" id="IPR013024">
    <property type="entry name" value="GGCT-like"/>
</dbReference>
<name>A0A0P7YSA6_9CYAN</name>
<dbReference type="STRING" id="1666911.HLUCCA11_18345"/>
<dbReference type="GO" id="GO:0003839">
    <property type="term" value="F:gamma-glutamylcyclotransferase activity"/>
    <property type="evidence" value="ECO:0007669"/>
    <property type="project" value="InterPro"/>
</dbReference>
<evidence type="ECO:0000256" key="1">
    <source>
        <dbReference type="ARBA" id="ARBA00023239"/>
    </source>
</evidence>
<dbReference type="PANTHER" id="PTHR12935">
    <property type="entry name" value="GAMMA-GLUTAMYLCYCLOTRANSFERASE"/>
    <property type="match status" value="1"/>
</dbReference>
<dbReference type="EMBL" id="LJZR01000031">
    <property type="protein sequence ID" value="KPQ33487.1"/>
    <property type="molecule type" value="Genomic_DNA"/>
</dbReference>
<feature type="binding site" evidence="3">
    <location>
        <begin position="10"/>
        <end position="15"/>
    </location>
    <ligand>
        <name>substrate</name>
    </ligand>
</feature>
<reference evidence="4 5" key="1">
    <citation type="submission" date="2015-09" db="EMBL/GenBank/DDBJ databases">
        <title>Identification and resolution of microdiversity through metagenomic sequencing of parallel consortia.</title>
        <authorList>
            <person name="Nelson W.C."/>
            <person name="Romine M.F."/>
            <person name="Lindemann S.R."/>
        </authorList>
    </citation>
    <scope>NUCLEOTIDE SEQUENCE [LARGE SCALE GENOMIC DNA]</scope>
    <source>
        <strain evidence="4">Ana</strain>
    </source>
</reference>
<dbReference type="SUPFAM" id="SSF110857">
    <property type="entry name" value="Gamma-glutamyl cyclotransferase-like"/>
    <property type="match status" value="1"/>
</dbReference>
<dbReference type="InterPro" id="IPR017939">
    <property type="entry name" value="G-Glutamylcylcotransferase"/>
</dbReference>
<evidence type="ECO:0000313" key="4">
    <source>
        <dbReference type="EMBL" id="KPQ33487.1"/>
    </source>
</evidence>
<evidence type="ECO:0000256" key="3">
    <source>
        <dbReference type="PIRSR" id="PIRSR617939-2"/>
    </source>
</evidence>
<sequence>MLISEPCFHYFAYGSCMCPVDLKRSLGENTHPYIIGTAALKGYRLGFNYYSARRQCGALDILPDPSREVHGVLYRLPWRLSDRLDQREGVQQANYRQLKITLKSNDRHYIQVRTYSVVKKTSLEIPPNDWYFNVVMRGATTCGLPEQYCWQLFEHMSRLQRICA</sequence>
<dbReference type="PATRIC" id="fig|1666911.3.peg.1888"/>
<keyword evidence="1" id="KW-0456">Lyase</keyword>